<accession>A0ABR2QIS6</accession>
<comment type="caution">
    <text evidence="2">The sequence shown here is derived from an EMBL/GenBank/DDBJ whole genome shotgun (WGS) entry which is preliminary data.</text>
</comment>
<organism evidence="2 3">
    <name type="scientific">Hibiscus sabdariffa</name>
    <name type="common">roselle</name>
    <dbReference type="NCBI Taxonomy" id="183260"/>
    <lineage>
        <taxon>Eukaryota</taxon>
        <taxon>Viridiplantae</taxon>
        <taxon>Streptophyta</taxon>
        <taxon>Embryophyta</taxon>
        <taxon>Tracheophyta</taxon>
        <taxon>Spermatophyta</taxon>
        <taxon>Magnoliopsida</taxon>
        <taxon>eudicotyledons</taxon>
        <taxon>Gunneridae</taxon>
        <taxon>Pentapetalae</taxon>
        <taxon>rosids</taxon>
        <taxon>malvids</taxon>
        <taxon>Malvales</taxon>
        <taxon>Malvaceae</taxon>
        <taxon>Malvoideae</taxon>
        <taxon>Hibiscus</taxon>
    </lineage>
</organism>
<dbReference type="Proteomes" id="UP001396334">
    <property type="component" value="Unassembled WGS sequence"/>
</dbReference>
<proteinExistence type="predicted"/>
<feature type="region of interest" description="Disordered" evidence="1">
    <location>
        <begin position="1"/>
        <end position="28"/>
    </location>
</feature>
<evidence type="ECO:0000313" key="2">
    <source>
        <dbReference type="EMBL" id="KAK9000583.1"/>
    </source>
</evidence>
<feature type="region of interest" description="Disordered" evidence="1">
    <location>
        <begin position="165"/>
        <end position="217"/>
    </location>
</feature>
<feature type="compositionally biased region" description="Basic and acidic residues" evidence="1">
    <location>
        <begin position="179"/>
        <end position="191"/>
    </location>
</feature>
<feature type="compositionally biased region" description="Basic and acidic residues" evidence="1">
    <location>
        <begin position="44"/>
        <end position="54"/>
    </location>
</feature>
<feature type="region of interest" description="Disordered" evidence="1">
    <location>
        <begin position="88"/>
        <end position="117"/>
    </location>
</feature>
<evidence type="ECO:0000313" key="3">
    <source>
        <dbReference type="Proteomes" id="UP001396334"/>
    </source>
</evidence>
<feature type="region of interest" description="Disordered" evidence="1">
    <location>
        <begin position="36"/>
        <end position="55"/>
    </location>
</feature>
<name>A0ABR2QIS6_9ROSI</name>
<reference evidence="2 3" key="1">
    <citation type="journal article" date="2024" name="G3 (Bethesda)">
        <title>Genome assembly of Hibiscus sabdariffa L. provides insights into metabolisms of medicinal natural products.</title>
        <authorList>
            <person name="Kim T."/>
        </authorList>
    </citation>
    <scope>NUCLEOTIDE SEQUENCE [LARGE SCALE GENOMIC DNA]</scope>
    <source>
        <strain evidence="2">TK-2024</strain>
        <tissue evidence="2">Old leaves</tissue>
    </source>
</reference>
<feature type="compositionally biased region" description="Low complexity" evidence="1">
    <location>
        <begin position="94"/>
        <end position="104"/>
    </location>
</feature>
<evidence type="ECO:0000256" key="1">
    <source>
        <dbReference type="SAM" id="MobiDB-lite"/>
    </source>
</evidence>
<sequence>MTSASELFYTRRSRVGRPDPDSGIGSSVERNYHRRNHLSHHNNRHDLDGGDPLRRSSHVRHFSSRASALSERSSVRFDEGIGELVSSNGLNADSVSSSRRQSLRSNERLARPRFDEGTSELLSSNGLYVDGVSNVSSRSLSSDERLPGAVLLARARLLERLRGVSVSANRRSRTPPDAYRQEHVSDDDSRTVNESQQGSHGPSAVGSFRQPRGGRRNKALKGLQHMSGKLRRRRCARTAAVWAQVSFRLLRSLGPDVWGLSLL</sequence>
<feature type="compositionally biased region" description="Basic and acidic residues" evidence="1">
    <location>
        <begin position="105"/>
        <end position="116"/>
    </location>
</feature>
<dbReference type="EMBL" id="JBBPBN010000037">
    <property type="protein sequence ID" value="KAK9000583.1"/>
    <property type="molecule type" value="Genomic_DNA"/>
</dbReference>
<protein>
    <submittedName>
        <fullName evidence="2">Uncharacterized protein</fullName>
    </submittedName>
</protein>
<keyword evidence="3" id="KW-1185">Reference proteome</keyword>
<gene>
    <name evidence="2" type="ORF">V6N11_081074</name>
</gene>